<dbReference type="CDD" id="cd01908">
    <property type="entry name" value="YafJ"/>
    <property type="match status" value="1"/>
</dbReference>
<gene>
    <name evidence="3" type="ORF">HMPREF9952_2116</name>
</gene>
<dbReference type="PANTHER" id="PTHR42824:SF1">
    <property type="entry name" value="GLUTAMINE AMIDOTRANSFERASE YAFJ-RELATED"/>
    <property type="match status" value="1"/>
</dbReference>
<feature type="domain" description="Glutamine amidotransferase type-2" evidence="2">
    <location>
        <begin position="25"/>
        <end position="303"/>
    </location>
</feature>
<dbReference type="PROSITE" id="PS51278">
    <property type="entry name" value="GATASE_TYPE_2"/>
    <property type="match status" value="1"/>
</dbReference>
<dbReference type="GO" id="GO:0016740">
    <property type="term" value="F:transferase activity"/>
    <property type="evidence" value="ECO:0007669"/>
    <property type="project" value="UniProtKB-KW"/>
</dbReference>
<evidence type="ECO:0000259" key="2">
    <source>
        <dbReference type="PROSITE" id="PS51278"/>
    </source>
</evidence>
<evidence type="ECO:0000256" key="1">
    <source>
        <dbReference type="ARBA" id="ARBA00022962"/>
    </source>
</evidence>
<evidence type="ECO:0000313" key="3">
    <source>
        <dbReference type="EMBL" id="EGV07225.1"/>
    </source>
</evidence>
<dbReference type="EMBL" id="AFUV01000004">
    <property type="protein sequence ID" value="EGV07225.1"/>
    <property type="molecule type" value="Genomic_DNA"/>
</dbReference>
<keyword evidence="1 3" id="KW-0315">Glutamine amidotransferase</keyword>
<evidence type="ECO:0000313" key="4">
    <source>
        <dbReference type="Proteomes" id="UP000006235"/>
    </source>
</evidence>
<dbReference type="Gene3D" id="3.60.20.10">
    <property type="entry name" value="Glutamine Phosphoribosylpyrophosphate, subunit 1, domain 1"/>
    <property type="match status" value="1"/>
</dbReference>
<dbReference type="InterPro" id="IPR017932">
    <property type="entry name" value="GATase_2_dom"/>
</dbReference>
<dbReference type="SUPFAM" id="SSF56235">
    <property type="entry name" value="N-terminal nucleophile aminohydrolases (Ntn hydrolases)"/>
    <property type="match status" value="1"/>
</dbReference>
<protein>
    <submittedName>
        <fullName evidence="3">Class II glutamine amidotransferase domain protein</fullName>
    </submittedName>
</protein>
<accession>F9Q659</accession>
<dbReference type="InterPro" id="IPR029055">
    <property type="entry name" value="Ntn_hydrolases_N"/>
</dbReference>
<name>F9Q659_9PAST</name>
<dbReference type="Pfam" id="PF13230">
    <property type="entry name" value="GATase_4"/>
    <property type="match status" value="1"/>
</dbReference>
<proteinExistence type="predicted"/>
<organism evidence="3 4">
    <name type="scientific">Haemophilus pittmaniae HK 85</name>
    <dbReference type="NCBI Taxonomy" id="1035188"/>
    <lineage>
        <taxon>Bacteria</taxon>
        <taxon>Pseudomonadati</taxon>
        <taxon>Pseudomonadota</taxon>
        <taxon>Gammaproteobacteria</taxon>
        <taxon>Pasteurellales</taxon>
        <taxon>Pasteurellaceae</taxon>
        <taxon>Haemophilus</taxon>
    </lineage>
</organism>
<dbReference type="InterPro" id="IPR026869">
    <property type="entry name" value="EgtC-like"/>
</dbReference>
<dbReference type="AlphaFoldDB" id="F9Q659"/>
<dbReference type="Proteomes" id="UP000006235">
    <property type="component" value="Unassembled WGS sequence"/>
</dbReference>
<comment type="caution">
    <text evidence="3">The sequence shown here is derived from an EMBL/GenBank/DDBJ whole genome shotgun (WGS) entry which is preliminary data.</text>
</comment>
<sequence length="303" mass="34276">MKAPNEKRNLRTLCKVINLGYFYMCQLLGMNCNTPTDIVFSFEGFRRRAGLTDSHCDGFGIAFFEGKGVRIFRDNHPASHSPIADCVKQYNIKSLNVIAHIRKATQGKVTIENTHPFIREIWGENWVFAHNGNLKDLPDMSDSFCQPIGNTDSETAFCYMAEYLKNRFKRKPSEIEIFNAIQEVTKELAQHGTFNFILSNGEWMIAHCSTHLHYVMRKAPFGKAHRIDDDGVIDFSHYAKDGDKVNIITTFPLTKDEPWIKMEHGGFVFFKDGDKIAEVLGTPKEIADDGTLGDCGIPTIQAA</sequence>
<reference evidence="3 4" key="1">
    <citation type="submission" date="2011-07" db="EMBL/GenBank/DDBJ databases">
        <authorList>
            <person name="Harkins D.M."/>
            <person name="Madupu R."/>
            <person name="Durkin A.S."/>
            <person name="Torralba M."/>
            <person name="Methe B."/>
            <person name="Sutton G.G."/>
            <person name="Nelson K.E."/>
        </authorList>
    </citation>
    <scope>NUCLEOTIDE SEQUENCE [LARGE SCALE GENOMIC DNA]</scope>
    <source>
        <strain evidence="3 4">HK 85</strain>
    </source>
</reference>
<keyword evidence="3" id="KW-0808">Transferase</keyword>
<dbReference type="PANTHER" id="PTHR42824">
    <property type="entry name" value="GLUTAMINE AMIDOTRANSFERASE"/>
    <property type="match status" value="1"/>
</dbReference>